<dbReference type="InterPro" id="IPR052336">
    <property type="entry name" value="MlaD_Phospholipid_Transporter"/>
</dbReference>
<name>A0A2I3EKB2_9MYCO</name>
<organism evidence="2 3">
    <name type="scientific">Mycobacterium heckeshornense</name>
    <dbReference type="NCBI Taxonomy" id="110505"/>
    <lineage>
        <taxon>Bacteria</taxon>
        <taxon>Bacillati</taxon>
        <taxon>Actinomycetota</taxon>
        <taxon>Actinomycetes</taxon>
        <taxon>Mycobacteriales</taxon>
        <taxon>Mycobacteriaceae</taxon>
        <taxon>Mycobacterium</taxon>
    </lineage>
</organism>
<dbReference type="AlphaFoldDB" id="A0A2I3EKB2"/>
<dbReference type="PANTHER" id="PTHR33371:SF19">
    <property type="entry name" value="MCE-FAMILY PROTEIN MCE4A"/>
    <property type="match status" value="1"/>
</dbReference>
<dbReference type="Pfam" id="PF02470">
    <property type="entry name" value="MlaD"/>
    <property type="match status" value="1"/>
</dbReference>
<evidence type="ECO:0000313" key="3">
    <source>
        <dbReference type="Proteomes" id="UP000595446"/>
    </source>
</evidence>
<feature type="compositionally biased region" description="Pro residues" evidence="1">
    <location>
        <begin position="438"/>
        <end position="458"/>
    </location>
</feature>
<dbReference type="PANTHER" id="PTHR33371">
    <property type="entry name" value="INTERMEMBRANE PHOSPHOLIPID TRANSPORT SYSTEM BINDING PROTEIN MLAD-RELATED"/>
    <property type="match status" value="1"/>
</dbReference>
<dbReference type="EMBL" id="AP024237">
    <property type="protein sequence ID" value="BCO36332.1"/>
    <property type="molecule type" value="Genomic_DNA"/>
</dbReference>
<reference evidence="2 3" key="1">
    <citation type="submission" date="2020-12" db="EMBL/GenBank/DDBJ databases">
        <title>Complete genome sequence of Mycobacterium heckeshornense JCM 15655T, closely related to a pathogenic non-tuberculous mycobacterial species Mycobacterium xenopi.</title>
        <authorList>
            <person name="Yoshida M."/>
            <person name="Fukano H."/>
            <person name="Asakura T."/>
            <person name="Suzuki M."/>
            <person name="Hoshino Y."/>
        </authorList>
    </citation>
    <scope>NUCLEOTIDE SEQUENCE [LARGE SCALE GENOMIC DNA]</scope>
    <source>
        <strain evidence="2 3">JCM 15655</strain>
    </source>
</reference>
<dbReference type="RefSeq" id="WP_048893506.1">
    <property type="nucleotide sequence ID" value="NZ_AP024237.1"/>
</dbReference>
<dbReference type="STRING" id="110505.ACT16_21620"/>
<dbReference type="InterPro" id="IPR024516">
    <property type="entry name" value="Mce_C"/>
</dbReference>
<feature type="compositionally biased region" description="Low complexity" evidence="1">
    <location>
        <begin position="426"/>
        <end position="437"/>
    </location>
</feature>
<accession>A0A2I3EKB2</accession>
<evidence type="ECO:0000256" key="1">
    <source>
        <dbReference type="SAM" id="MobiDB-lite"/>
    </source>
</evidence>
<evidence type="ECO:0000313" key="2">
    <source>
        <dbReference type="EMBL" id="BCO36332.1"/>
    </source>
</evidence>
<dbReference type="InterPro" id="IPR005693">
    <property type="entry name" value="Mce"/>
</dbReference>
<dbReference type="GO" id="GO:0051701">
    <property type="term" value="P:biological process involved in interaction with host"/>
    <property type="evidence" value="ECO:0007669"/>
    <property type="project" value="TreeGrafter"/>
</dbReference>
<dbReference type="OrthoDB" id="3460188at2"/>
<dbReference type="Proteomes" id="UP000595446">
    <property type="component" value="Chromosome"/>
</dbReference>
<feature type="region of interest" description="Disordered" evidence="1">
    <location>
        <begin position="423"/>
        <end position="492"/>
    </location>
</feature>
<dbReference type="NCBIfam" id="TIGR00996">
    <property type="entry name" value="Mtu_fam_mce"/>
    <property type="match status" value="1"/>
</dbReference>
<sequence>MKSKRQRRIAGLHPGLWTLILVGLFIGASAVTMTGFNENFRSYARVTVTSDRAGLVMAPYAKVKFRGVQVGRVSSLSVQPNGIAKLQLELYSDQLKYIPANIEAEIAAPTVFGAKYVELLTPGHPSPKHLAAGAVVHSRNVSIEVNTVFQNLVGVLNQIDTAKLNAVLSALAEGFRGKGEALGGAITDANQVLMAINPRSETIRADVRALKGFADTYSDAAPNLVTTLDALSTTSTTISGNAKQLDSLLLNVVGLSNSGINLIGPNRNNLVHAINVLESTTRLLMKYNPQLTCTFVGGKIALDDFIGQAGGYNGKSLIVDASLLFGDDAYRYPDNLPINGIKGGPGGTPSCGSLPDVTENWPVRYLVTNSGWGTGVDVRPNPGIGFPGYADYLPVTRGTPEAPSIRYPGGPAPGPVPYPGAPPYGAPRYAPDGTPLYPGLPPAPPPGRPREPGPPPAGSEPFVPAHPGAQPTPLPTPAPPPLPLPPQTAPPH</sequence>
<feature type="compositionally biased region" description="Pro residues" evidence="1">
    <location>
        <begin position="470"/>
        <end position="492"/>
    </location>
</feature>
<dbReference type="InterPro" id="IPR003399">
    <property type="entry name" value="Mce/MlaD"/>
</dbReference>
<protein>
    <submittedName>
        <fullName evidence="2">Virulence factor</fullName>
    </submittedName>
</protein>
<proteinExistence type="predicted"/>
<keyword evidence="3" id="KW-1185">Reference proteome</keyword>
<gene>
    <name evidence="2" type="ORF">MHEC_27650</name>
</gene>
<dbReference type="Pfam" id="PF11887">
    <property type="entry name" value="Mce4_CUP1"/>
    <property type="match status" value="1"/>
</dbReference>
<dbReference type="GO" id="GO:0005576">
    <property type="term" value="C:extracellular region"/>
    <property type="evidence" value="ECO:0007669"/>
    <property type="project" value="TreeGrafter"/>
</dbReference>